<organism evidence="5 6">
    <name type="scientific">Lactobacillus equicursoris</name>
    <dbReference type="NCBI Taxonomy" id="420645"/>
    <lineage>
        <taxon>Bacteria</taxon>
        <taxon>Bacillati</taxon>
        <taxon>Bacillota</taxon>
        <taxon>Bacilli</taxon>
        <taxon>Lactobacillales</taxon>
        <taxon>Lactobacillaceae</taxon>
        <taxon>Lactobacillus</taxon>
    </lineage>
</organism>
<evidence type="ECO:0000256" key="1">
    <source>
        <dbReference type="ARBA" id="ARBA00022729"/>
    </source>
</evidence>
<keyword evidence="3" id="KW-0812">Transmembrane</keyword>
<sequence length="199" mass="22432">MAKQIKDENGNVYVQKKKFYQRWWFWFLIVVVAIFWGINSLGNNDQSTSSSTATSSSQAKSSSKKKEVNPLTKVYKVGQTASYKGYEIKVNSVKYSQGDDFNKPDSGKQYVIVNITITNHTNESQDYNPYDFKLNADGNNTDFDEIVTNVDNTLEAGSLDKGAKVTGNLVGQAKTSAKKLQLQYKTSFWNDNTVKFNLK</sequence>
<dbReference type="InterPro" id="IPR029050">
    <property type="entry name" value="Immunoprotect_excell_Ig-like"/>
</dbReference>
<evidence type="ECO:0000259" key="4">
    <source>
        <dbReference type="Pfam" id="PF11611"/>
    </source>
</evidence>
<dbReference type="Pfam" id="PF11611">
    <property type="entry name" value="DUF4352"/>
    <property type="match status" value="1"/>
</dbReference>
<dbReference type="RefSeq" id="WP_154487028.1">
    <property type="nucleotide sequence ID" value="NZ_JAQYBB010000018.1"/>
</dbReference>
<dbReference type="AlphaFoldDB" id="A0A844FPL6"/>
<gene>
    <name evidence="5" type="ORF">FYJ61_06590</name>
</gene>
<evidence type="ECO:0000313" key="6">
    <source>
        <dbReference type="Proteomes" id="UP000452141"/>
    </source>
</evidence>
<feature type="transmembrane region" description="Helical" evidence="3">
    <location>
        <begin position="23"/>
        <end position="42"/>
    </location>
</feature>
<dbReference type="EMBL" id="VUMW01000017">
    <property type="protein sequence ID" value="MST80122.1"/>
    <property type="molecule type" value="Genomic_DNA"/>
</dbReference>
<feature type="domain" description="DUF4352" evidence="4">
    <location>
        <begin position="75"/>
        <end position="192"/>
    </location>
</feature>
<name>A0A844FPL6_9LACO</name>
<dbReference type="InterPro" id="IPR029051">
    <property type="entry name" value="DUF4352"/>
</dbReference>
<feature type="compositionally biased region" description="Low complexity" evidence="2">
    <location>
        <begin position="46"/>
        <end position="61"/>
    </location>
</feature>
<comment type="caution">
    <text evidence="5">The sequence shown here is derived from an EMBL/GenBank/DDBJ whole genome shotgun (WGS) entry which is preliminary data.</text>
</comment>
<evidence type="ECO:0000313" key="5">
    <source>
        <dbReference type="EMBL" id="MST80122.1"/>
    </source>
</evidence>
<keyword evidence="3" id="KW-1133">Transmembrane helix</keyword>
<protein>
    <submittedName>
        <fullName evidence="5">DUF4352 domain-containing protein</fullName>
    </submittedName>
</protein>
<dbReference type="Gene3D" id="2.60.40.1240">
    <property type="match status" value="1"/>
</dbReference>
<evidence type="ECO:0000256" key="2">
    <source>
        <dbReference type="SAM" id="MobiDB-lite"/>
    </source>
</evidence>
<dbReference type="Proteomes" id="UP000452141">
    <property type="component" value="Unassembled WGS sequence"/>
</dbReference>
<keyword evidence="1" id="KW-0732">Signal</keyword>
<feature type="region of interest" description="Disordered" evidence="2">
    <location>
        <begin position="44"/>
        <end position="65"/>
    </location>
</feature>
<accession>A0A844FPL6</accession>
<reference evidence="5 6" key="1">
    <citation type="submission" date="2019-08" db="EMBL/GenBank/DDBJ databases">
        <title>In-depth cultivation of the pig gut microbiome towards novel bacterial diversity and tailored functional studies.</title>
        <authorList>
            <person name="Wylensek D."/>
            <person name="Hitch T.C.A."/>
            <person name="Clavel T."/>
        </authorList>
    </citation>
    <scope>NUCLEOTIDE SEQUENCE [LARGE SCALE GENOMIC DNA]</scope>
    <source>
        <strain evidence="5 6">WCA-470BD-2E</strain>
    </source>
</reference>
<keyword evidence="3" id="KW-0472">Membrane</keyword>
<proteinExistence type="predicted"/>
<evidence type="ECO:0000256" key="3">
    <source>
        <dbReference type="SAM" id="Phobius"/>
    </source>
</evidence>